<comment type="caution">
    <text evidence="1">The sequence shown here is derived from an EMBL/GenBank/DDBJ whole genome shotgun (WGS) entry which is preliminary data.</text>
</comment>
<evidence type="ECO:0000313" key="1">
    <source>
        <dbReference type="EMBL" id="KAJ9051723.1"/>
    </source>
</evidence>
<protein>
    <submittedName>
        <fullName evidence="1">Uncharacterized protein</fullName>
    </submittedName>
</protein>
<gene>
    <name evidence="1" type="ORF">DSO57_1001989</name>
</gene>
<evidence type="ECO:0000313" key="2">
    <source>
        <dbReference type="Proteomes" id="UP001165960"/>
    </source>
</evidence>
<sequence>MRRASDEVKKEHMLTCLHPTCQKVVVPELPTIETWEDMKQLLIDKFGGDLSLEVKKDAFMGNCGKFDSVKLDSLVLDKVSSTMELSAAYVNLLVFLA</sequence>
<reference evidence="1" key="1">
    <citation type="submission" date="2022-04" db="EMBL/GenBank/DDBJ databases">
        <title>Genome of the entomopathogenic fungus Entomophthora muscae.</title>
        <authorList>
            <person name="Elya C."/>
            <person name="Lovett B.R."/>
            <person name="Lee E."/>
            <person name="Macias A.M."/>
            <person name="Hajek A.E."/>
            <person name="De Bivort B.L."/>
            <person name="Kasson M.T."/>
            <person name="De Fine Licht H.H."/>
            <person name="Stajich J.E."/>
        </authorList>
    </citation>
    <scope>NUCLEOTIDE SEQUENCE</scope>
    <source>
        <strain evidence="1">Berkeley</strain>
    </source>
</reference>
<dbReference type="EMBL" id="QTSX02007104">
    <property type="protein sequence ID" value="KAJ9051723.1"/>
    <property type="molecule type" value="Genomic_DNA"/>
</dbReference>
<keyword evidence="2" id="KW-1185">Reference proteome</keyword>
<name>A0ACC2RNS8_9FUNG</name>
<accession>A0ACC2RNS8</accession>
<dbReference type="Proteomes" id="UP001165960">
    <property type="component" value="Unassembled WGS sequence"/>
</dbReference>
<organism evidence="1 2">
    <name type="scientific">Entomophthora muscae</name>
    <dbReference type="NCBI Taxonomy" id="34485"/>
    <lineage>
        <taxon>Eukaryota</taxon>
        <taxon>Fungi</taxon>
        <taxon>Fungi incertae sedis</taxon>
        <taxon>Zoopagomycota</taxon>
        <taxon>Entomophthoromycotina</taxon>
        <taxon>Entomophthoromycetes</taxon>
        <taxon>Entomophthorales</taxon>
        <taxon>Entomophthoraceae</taxon>
        <taxon>Entomophthora</taxon>
    </lineage>
</organism>
<proteinExistence type="predicted"/>